<evidence type="ECO:0000256" key="6">
    <source>
        <dbReference type="ARBA" id="ARBA00023157"/>
    </source>
</evidence>
<feature type="chain" id="PRO_5043449853" description="Ig-like domain-containing protein" evidence="9">
    <location>
        <begin position="23"/>
        <end position="510"/>
    </location>
</feature>
<accession>A0AAV2R937</accession>
<dbReference type="SUPFAM" id="SSF48726">
    <property type="entry name" value="Immunoglobulin"/>
    <property type="match status" value="3"/>
</dbReference>
<evidence type="ECO:0000256" key="3">
    <source>
        <dbReference type="ARBA" id="ARBA00022729"/>
    </source>
</evidence>
<name>A0AAV2R937_MEGNR</name>
<dbReference type="PROSITE" id="PS50835">
    <property type="entry name" value="IG_LIKE"/>
    <property type="match status" value="3"/>
</dbReference>
<evidence type="ECO:0000313" key="11">
    <source>
        <dbReference type="EMBL" id="CAL4119043.1"/>
    </source>
</evidence>
<dbReference type="InterPro" id="IPR013098">
    <property type="entry name" value="Ig_I-set"/>
</dbReference>
<dbReference type="InterPro" id="IPR036116">
    <property type="entry name" value="FN3_sf"/>
</dbReference>
<dbReference type="Proteomes" id="UP001497623">
    <property type="component" value="Unassembled WGS sequence"/>
</dbReference>
<keyword evidence="12" id="KW-1185">Reference proteome</keyword>
<dbReference type="InterPro" id="IPR036179">
    <property type="entry name" value="Ig-like_dom_sf"/>
</dbReference>
<comment type="subcellular location">
    <subcellularLocation>
        <location evidence="1">Cell membrane</location>
    </subcellularLocation>
</comment>
<dbReference type="Gene3D" id="2.60.40.10">
    <property type="entry name" value="Immunoglobulins"/>
    <property type="match status" value="4"/>
</dbReference>
<dbReference type="FunFam" id="2.60.40.10:FF:000328">
    <property type="entry name" value="CLUMA_CG000981, isoform A"/>
    <property type="match status" value="1"/>
</dbReference>
<dbReference type="GO" id="GO:0005886">
    <property type="term" value="C:plasma membrane"/>
    <property type="evidence" value="ECO:0007669"/>
    <property type="project" value="UniProtKB-SubCell"/>
</dbReference>
<comment type="caution">
    <text evidence="11">The sequence shown here is derived from an EMBL/GenBank/DDBJ whole genome shotgun (WGS) entry which is preliminary data.</text>
</comment>
<dbReference type="SUPFAM" id="SSF49265">
    <property type="entry name" value="Fibronectin type III"/>
    <property type="match status" value="1"/>
</dbReference>
<dbReference type="InterPro" id="IPR050958">
    <property type="entry name" value="Cell_Adh-Cytoskel_Orgn"/>
</dbReference>
<dbReference type="GO" id="GO:0007156">
    <property type="term" value="P:homophilic cell adhesion via plasma membrane adhesion molecules"/>
    <property type="evidence" value="ECO:0007669"/>
    <property type="project" value="TreeGrafter"/>
</dbReference>
<evidence type="ECO:0000256" key="9">
    <source>
        <dbReference type="SAM" id="SignalP"/>
    </source>
</evidence>
<dbReference type="Pfam" id="PF07679">
    <property type="entry name" value="I-set"/>
    <property type="match status" value="1"/>
</dbReference>
<dbReference type="SMART" id="SM00408">
    <property type="entry name" value="IGc2"/>
    <property type="match status" value="3"/>
</dbReference>
<dbReference type="AlphaFoldDB" id="A0AAV2R937"/>
<keyword evidence="3 9" id="KW-0732">Signal</keyword>
<organism evidence="11 12">
    <name type="scientific">Meganyctiphanes norvegica</name>
    <name type="common">Northern krill</name>
    <name type="synonym">Thysanopoda norvegica</name>
    <dbReference type="NCBI Taxonomy" id="48144"/>
    <lineage>
        <taxon>Eukaryota</taxon>
        <taxon>Metazoa</taxon>
        <taxon>Ecdysozoa</taxon>
        <taxon>Arthropoda</taxon>
        <taxon>Crustacea</taxon>
        <taxon>Multicrustacea</taxon>
        <taxon>Malacostraca</taxon>
        <taxon>Eumalacostraca</taxon>
        <taxon>Eucarida</taxon>
        <taxon>Euphausiacea</taxon>
        <taxon>Euphausiidae</taxon>
        <taxon>Meganyctiphanes</taxon>
    </lineage>
</organism>
<dbReference type="GO" id="GO:0050808">
    <property type="term" value="P:synapse organization"/>
    <property type="evidence" value="ECO:0007669"/>
    <property type="project" value="TreeGrafter"/>
</dbReference>
<dbReference type="Pfam" id="PF13927">
    <property type="entry name" value="Ig_3"/>
    <property type="match status" value="1"/>
</dbReference>
<dbReference type="GO" id="GO:0030424">
    <property type="term" value="C:axon"/>
    <property type="evidence" value="ECO:0007669"/>
    <property type="project" value="TreeGrafter"/>
</dbReference>
<proteinExistence type="predicted"/>
<reference evidence="11 12" key="1">
    <citation type="submission" date="2024-05" db="EMBL/GenBank/DDBJ databases">
        <authorList>
            <person name="Wallberg A."/>
        </authorList>
    </citation>
    <scope>NUCLEOTIDE SEQUENCE [LARGE SCALE GENOMIC DNA]</scope>
</reference>
<dbReference type="CDD" id="cd00063">
    <property type="entry name" value="FN3"/>
    <property type="match status" value="1"/>
</dbReference>
<evidence type="ECO:0000259" key="10">
    <source>
        <dbReference type="PROSITE" id="PS50835"/>
    </source>
</evidence>
<evidence type="ECO:0000256" key="1">
    <source>
        <dbReference type="ARBA" id="ARBA00004236"/>
    </source>
</evidence>
<dbReference type="PANTHER" id="PTHR45080">
    <property type="entry name" value="CONTACTIN 5"/>
    <property type="match status" value="1"/>
</dbReference>
<keyword evidence="4" id="KW-0677">Repeat</keyword>
<keyword evidence="2" id="KW-1003">Cell membrane</keyword>
<dbReference type="InterPro" id="IPR003599">
    <property type="entry name" value="Ig_sub"/>
</dbReference>
<evidence type="ECO:0000256" key="7">
    <source>
        <dbReference type="ARBA" id="ARBA00023180"/>
    </source>
</evidence>
<dbReference type="EMBL" id="CAXKWB010017503">
    <property type="protein sequence ID" value="CAL4119043.1"/>
    <property type="molecule type" value="Genomic_DNA"/>
</dbReference>
<feature type="domain" description="Ig-like" evidence="10">
    <location>
        <begin position="144"/>
        <end position="229"/>
    </location>
</feature>
<keyword evidence="7" id="KW-0325">Glycoprotein</keyword>
<keyword evidence="8" id="KW-0393">Immunoglobulin domain</keyword>
<dbReference type="InterPro" id="IPR007110">
    <property type="entry name" value="Ig-like_dom"/>
</dbReference>
<dbReference type="InterPro" id="IPR013783">
    <property type="entry name" value="Ig-like_fold"/>
</dbReference>
<evidence type="ECO:0000256" key="2">
    <source>
        <dbReference type="ARBA" id="ARBA00022475"/>
    </source>
</evidence>
<sequence>MWYHSNSFLTPLLLLLVNSALGQIHDLTENYYDEYYENDVEPPSFVAKSKTITAETGETAVVPCDVANQGYHKLVIKKISENGIEQLLWVGSEKMARTRRLKMDMKTSRLTITHIRRTDGGTYICLFDISPPVELRHYMNVKFPPLVFIKGQQEQYVAQGSSITLMCAAEGNPAPIITWSRRDGAALPKDLENHKGESLPLKDVTRSTEGIYTCTANNGIGKPATASITLLIEFAPDITTERDVLRSGDGDSVELVCLVSGRPSPRVVWMHDGRPINPDMRLEVNTPPSIHNHYEDSPPELRMKLLQKPHRHTLNLKSVKEDDFGAYSCVAENALGDHRRSIQITGLPEPPHINSSPHGEESTRYTLKWKLNSYYPITEVMIKLRKVLQPNPLRIVPLSWDTISYVVEDVSSPTEGILHHMKHIFKDLEMAQDYVVNVRVRNKYGWSPESDHFDFSTQKGRQMAIQQTTVSEETSSRGHRYTISSSIWIVSTLLTVISSSTWTTITYICS</sequence>
<dbReference type="GO" id="GO:0043025">
    <property type="term" value="C:neuronal cell body"/>
    <property type="evidence" value="ECO:0007669"/>
    <property type="project" value="TreeGrafter"/>
</dbReference>
<evidence type="ECO:0000256" key="5">
    <source>
        <dbReference type="ARBA" id="ARBA00023136"/>
    </source>
</evidence>
<feature type="domain" description="Ig-like" evidence="10">
    <location>
        <begin position="236"/>
        <end position="345"/>
    </location>
</feature>
<evidence type="ECO:0000256" key="4">
    <source>
        <dbReference type="ARBA" id="ARBA00022737"/>
    </source>
</evidence>
<dbReference type="SMART" id="SM00409">
    <property type="entry name" value="IG"/>
    <property type="match status" value="3"/>
</dbReference>
<keyword evidence="6" id="KW-1015">Disulfide bond</keyword>
<feature type="domain" description="Ig-like" evidence="10">
    <location>
        <begin position="43"/>
        <end position="125"/>
    </location>
</feature>
<evidence type="ECO:0000313" key="12">
    <source>
        <dbReference type="Proteomes" id="UP001497623"/>
    </source>
</evidence>
<dbReference type="InterPro" id="IPR003961">
    <property type="entry name" value="FN3_dom"/>
</dbReference>
<gene>
    <name evidence="11" type="ORF">MNOR_LOCUS21593</name>
</gene>
<protein>
    <recommendedName>
        <fullName evidence="10">Ig-like domain-containing protein</fullName>
    </recommendedName>
</protein>
<dbReference type="InterPro" id="IPR003598">
    <property type="entry name" value="Ig_sub2"/>
</dbReference>
<dbReference type="PANTHER" id="PTHR45080:SF33">
    <property type="entry name" value="IG-LIKE DOMAIN-CONTAINING PROTEIN"/>
    <property type="match status" value="1"/>
</dbReference>
<keyword evidence="5" id="KW-0472">Membrane</keyword>
<feature type="signal peptide" evidence="9">
    <location>
        <begin position="1"/>
        <end position="22"/>
    </location>
</feature>
<evidence type="ECO:0000256" key="8">
    <source>
        <dbReference type="ARBA" id="ARBA00023319"/>
    </source>
</evidence>
<dbReference type="GO" id="GO:0008046">
    <property type="term" value="F:axon guidance receptor activity"/>
    <property type="evidence" value="ECO:0007669"/>
    <property type="project" value="TreeGrafter"/>
</dbReference>